<dbReference type="Proteomes" id="UP000787568">
    <property type="component" value="Unassembled WGS sequence"/>
</dbReference>
<feature type="modified residue" description="4-aspartylphosphate" evidence="1">
    <location>
        <position position="56"/>
    </location>
</feature>
<dbReference type="AlphaFoldDB" id="A0AAJ1E8H1"/>
<reference evidence="4" key="1">
    <citation type="submission" date="2020-12" db="EMBL/GenBank/DDBJ databases">
        <title>Generalized mutagenesis with transposon Tn5. A laboratory procedure for the identification of genes responsible for a bacterial phenotype and its regulation, illustrated with phenazine production in Pseudomonas chlororaphis.</title>
        <authorList>
            <person name="Muzio F."/>
            <person name="Sobrero P."/>
            <person name="Agaras B."/>
            <person name="Valverde C."/>
        </authorList>
    </citation>
    <scope>NUCLEOTIDE SEQUENCE</scope>
    <source>
        <strain evidence="4">SMMP3</strain>
    </source>
</reference>
<evidence type="ECO:0000256" key="1">
    <source>
        <dbReference type="PROSITE-ProRule" id="PRU00169"/>
    </source>
</evidence>
<feature type="domain" description="Response regulatory" evidence="2">
    <location>
        <begin position="5"/>
        <end position="126"/>
    </location>
</feature>
<dbReference type="PANTHER" id="PTHR33121:SF70">
    <property type="entry name" value="SIGNALING PROTEIN YKOW"/>
    <property type="match status" value="1"/>
</dbReference>
<dbReference type="CDD" id="cd01948">
    <property type="entry name" value="EAL"/>
    <property type="match status" value="1"/>
</dbReference>
<evidence type="ECO:0000259" key="2">
    <source>
        <dbReference type="PROSITE" id="PS50110"/>
    </source>
</evidence>
<dbReference type="Pfam" id="PF00072">
    <property type="entry name" value="Response_reg"/>
    <property type="match status" value="1"/>
</dbReference>
<dbReference type="Pfam" id="PF00563">
    <property type="entry name" value="EAL"/>
    <property type="match status" value="1"/>
</dbReference>
<protein>
    <submittedName>
        <fullName evidence="4">EAL domain-containing response regulator</fullName>
    </submittedName>
</protein>
<organism evidence="4 5">
    <name type="scientific">Pseudomonas chlororaphis subsp. aurantiaca</name>
    <dbReference type="NCBI Taxonomy" id="86192"/>
    <lineage>
        <taxon>Bacteria</taxon>
        <taxon>Pseudomonadati</taxon>
        <taxon>Pseudomonadota</taxon>
        <taxon>Gammaproteobacteria</taxon>
        <taxon>Pseudomonadales</taxon>
        <taxon>Pseudomonadaceae</taxon>
        <taxon>Pseudomonas</taxon>
    </lineage>
</organism>
<dbReference type="SMART" id="SM00052">
    <property type="entry name" value="EAL"/>
    <property type="match status" value="1"/>
</dbReference>
<evidence type="ECO:0000313" key="5">
    <source>
        <dbReference type="Proteomes" id="UP000787568"/>
    </source>
</evidence>
<dbReference type="RefSeq" id="WP_216310692.1">
    <property type="nucleotide sequence ID" value="NZ_JAEEFW010000004.1"/>
</dbReference>
<dbReference type="SMART" id="SM00448">
    <property type="entry name" value="REC"/>
    <property type="match status" value="1"/>
</dbReference>
<evidence type="ECO:0000313" key="4">
    <source>
        <dbReference type="EMBL" id="MBU4633456.1"/>
    </source>
</evidence>
<dbReference type="PROSITE" id="PS50883">
    <property type="entry name" value="EAL"/>
    <property type="match status" value="1"/>
</dbReference>
<dbReference type="GO" id="GO:0071111">
    <property type="term" value="F:cyclic-guanylate-specific phosphodiesterase activity"/>
    <property type="evidence" value="ECO:0007669"/>
    <property type="project" value="InterPro"/>
</dbReference>
<sequence length="395" mass="44499">MFKLRFLVLEDHAFQRAVAVKVLHRAGYHEVLEAADGQEALVLLRERGAVDIALCDMRMMGMDGLAFLRGAGEAGLVRAVVILSELAPELRRTVDQILRMQSFRLLGSIEKPLDPHVLEKILKQYRGQCGGDDSSVIQTPSDQEVRLGLDRREFRAYYQPKICLERSECVGAEVLVRWVRSNTCMLSPVEFLQVVERCNLYDELFADLLDQGLSMQRRVQGYRRDFHLALNFNVSQLASPGLIQVIQGALRRHELSASGLILELDEGAMAKVPDTSLETMVRLRMLGCGLSINDFGVGYSSLERLRQMPFNEIKLDAGFVHNMMQQPRYRTVIRDTLILARELKMKVVAEGIESEAQLSCLTQLGCDVGQGYYYARPMGGLDLMKWLFGRGAKIG</sequence>
<dbReference type="PANTHER" id="PTHR33121">
    <property type="entry name" value="CYCLIC DI-GMP PHOSPHODIESTERASE PDEF"/>
    <property type="match status" value="1"/>
</dbReference>
<dbReference type="InterPro" id="IPR001633">
    <property type="entry name" value="EAL_dom"/>
</dbReference>
<dbReference type="InterPro" id="IPR001789">
    <property type="entry name" value="Sig_transdc_resp-reg_receiver"/>
</dbReference>
<dbReference type="PROSITE" id="PS50110">
    <property type="entry name" value="RESPONSE_REGULATORY"/>
    <property type="match status" value="1"/>
</dbReference>
<comment type="caution">
    <text evidence="4">The sequence shown here is derived from an EMBL/GenBank/DDBJ whole genome shotgun (WGS) entry which is preliminary data.</text>
</comment>
<dbReference type="GO" id="GO:0000160">
    <property type="term" value="P:phosphorelay signal transduction system"/>
    <property type="evidence" value="ECO:0007669"/>
    <property type="project" value="InterPro"/>
</dbReference>
<name>A0AAJ1E8H1_9PSED</name>
<proteinExistence type="predicted"/>
<keyword evidence="1" id="KW-0597">Phosphoprotein</keyword>
<feature type="domain" description="EAL" evidence="3">
    <location>
        <begin position="138"/>
        <end position="391"/>
    </location>
</feature>
<gene>
    <name evidence="4" type="ORF">I8747_11675</name>
</gene>
<evidence type="ECO:0000259" key="3">
    <source>
        <dbReference type="PROSITE" id="PS50883"/>
    </source>
</evidence>
<dbReference type="EMBL" id="JAEEFW010000004">
    <property type="protein sequence ID" value="MBU4633456.1"/>
    <property type="molecule type" value="Genomic_DNA"/>
</dbReference>
<accession>A0AAJ1E8H1</accession>
<dbReference type="InterPro" id="IPR050706">
    <property type="entry name" value="Cyclic-di-GMP_PDE-like"/>
</dbReference>